<sequence>MCLLGPGLMAQLLSGLKCAMSELLSVQDAYRAMFAFLEAYYERTQSEDVGSLLGDLQLDTQGEPFDPAVSADWIEAVQKALFKG</sequence>
<name>Q9RTF4_DEIRA</name>
<dbReference type="STRING" id="243230.DR_1810"/>
<organism evidence="1 2">
    <name type="scientific">Deinococcus radiodurans (strain ATCC 13939 / DSM 20539 / JCM 16871 / CCUG 27074 / LMG 4051 / NBRC 15346 / NCIMB 9279 / VKM B-1422 / R1)</name>
    <dbReference type="NCBI Taxonomy" id="243230"/>
    <lineage>
        <taxon>Bacteria</taxon>
        <taxon>Thermotogati</taxon>
        <taxon>Deinococcota</taxon>
        <taxon>Deinococci</taxon>
        <taxon>Deinococcales</taxon>
        <taxon>Deinococcaceae</taxon>
        <taxon>Deinococcus</taxon>
    </lineage>
</organism>
<proteinExistence type="predicted"/>
<dbReference type="InParanoid" id="Q9RTF4"/>
<accession>Q9RTF4</accession>
<evidence type="ECO:0000313" key="1">
    <source>
        <dbReference type="EMBL" id="AAF11367.1"/>
    </source>
</evidence>
<dbReference type="OrthoDB" id="4350944at2"/>
<dbReference type="KEGG" id="dra:DR_1810"/>
<keyword evidence="2" id="KW-1185">Reference proteome</keyword>
<dbReference type="EMBL" id="AE000513">
    <property type="protein sequence ID" value="AAF11367.1"/>
    <property type="molecule type" value="Genomic_DNA"/>
</dbReference>
<dbReference type="PaxDb" id="243230-DR_1810"/>
<evidence type="ECO:0000313" key="2">
    <source>
        <dbReference type="Proteomes" id="UP000002524"/>
    </source>
</evidence>
<reference evidence="1 2" key="1">
    <citation type="journal article" date="1999" name="Science">
        <title>Genome sequence of the radioresistant bacterium Deinococcus radiodurans R1.</title>
        <authorList>
            <person name="White O."/>
            <person name="Eisen J.A."/>
            <person name="Heidelberg J.F."/>
            <person name="Hickey E.K."/>
            <person name="Peterson J.D."/>
            <person name="Dodson R.J."/>
            <person name="Haft D.H."/>
            <person name="Gwinn M.L."/>
            <person name="Nelson W.C."/>
            <person name="Richardson D.L."/>
            <person name="Moffat K.S."/>
            <person name="Qin H."/>
            <person name="Jiang L."/>
            <person name="Pamphile W."/>
            <person name="Crosby M."/>
            <person name="Shen M."/>
            <person name="Vamathevan J.J."/>
            <person name="Lam P."/>
            <person name="McDonald L."/>
            <person name="Utterback T."/>
            <person name="Zalewski C."/>
            <person name="Makarova K.S."/>
            <person name="Aravind L."/>
            <person name="Daly M.J."/>
            <person name="Minton K.W."/>
            <person name="Fleischmann R.D."/>
            <person name="Ketchum K.A."/>
            <person name="Nelson K.E."/>
            <person name="Salzberg S."/>
            <person name="Smith H.O."/>
            <person name="Venter J.C."/>
            <person name="Fraser C.M."/>
        </authorList>
    </citation>
    <scope>NUCLEOTIDE SEQUENCE [LARGE SCALE GENOMIC DNA]</scope>
    <source>
        <strain evidence="2">ATCC 13939 / DSM 20539 / JCM 16871 / LMG 4051 / NBRC 15346 / NCIMB 9279 / R1 / VKM B-1422</strain>
    </source>
</reference>
<dbReference type="HOGENOM" id="CLU_189160_0_0_0"/>
<dbReference type="eggNOG" id="ENOG5033CMX">
    <property type="taxonomic scope" value="Bacteria"/>
</dbReference>
<gene>
    <name evidence="1" type="ordered locus">DR_1810</name>
</gene>
<dbReference type="AlphaFoldDB" id="Q9RTF4"/>
<dbReference type="EnsemblBacteria" id="AAF11367">
    <property type="protein sequence ID" value="AAF11367"/>
    <property type="gene ID" value="DR_1810"/>
</dbReference>
<dbReference type="PIR" id="F75352">
    <property type="entry name" value="F75352"/>
</dbReference>
<protein>
    <submittedName>
        <fullName evidence="1">Uncharacterized protein</fullName>
    </submittedName>
</protein>
<dbReference type="Proteomes" id="UP000002524">
    <property type="component" value="Chromosome 1"/>
</dbReference>